<proteinExistence type="predicted"/>
<evidence type="ECO:0008006" key="3">
    <source>
        <dbReference type="Google" id="ProtNLM"/>
    </source>
</evidence>
<sequence length="159" mass="17960">MDLNKAQAVSLTQMLGEDGEETELFNQAAEEARSYLESFHWCDGVRDEYFCYGIGGLVEIFLFKVSRRLEQEKAVEEWLWVIVGDLPSAYLVTDDDKNPHDALLTYCSLMKDWVIAVQAGSDLSQVYPVDAAPTEENASRLSMRIDFLVDEVLPLLASE</sequence>
<organism evidence="1 2">
    <name type="scientific">Dyella flagellata</name>
    <dbReference type="NCBI Taxonomy" id="1867833"/>
    <lineage>
        <taxon>Bacteria</taxon>
        <taxon>Pseudomonadati</taxon>
        <taxon>Pseudomonadota</taxon>
        <taxon>Gammaproteobacteria</taxon>
        <taxon>Lysobacterales</taxon>
        <taxon>Rhodanobacteraceae</taxon>
        <taxon>Dyella</taxon>
    </lineage>
</organism>
<evidence type="ECO:0000313" key="1">
    <source>
        <dbReference type="EMBL" id="GLQ88858.1"/>
    </source>
</evidence>
<dbReference type="EMBL" id="BSOA01000022">
    <property type="protein sequence ID" value="GLQ88858.1"/>
    <property type="molecule type" value="Genomic_DNA"/>
</dbReference>
<dbReference type="RefSeq" id="WP_284332300.1">
    <property type="nucleotide sequence ID" value="NZ_BSOA01000022.1"/>
</dbReference>
<comment type="caution">
    <text evidence="1">The sequence shown here is derived from an EMBL/GenBank/DDBJ whole genome shotgun (WGS) entry which is preliminary data.</text>
</comment>
<dbReference type="Proteomes" id="UP001156627">
    <property type="component" value="Unassembled WGS sequence"/>
</dbReference>
<reference evidence="2" key="1">
    <citation type="journal article" date="2019" name="Int. J. Syst. Evol. Microbiol.">
        <title>The Global Catalogue of Microorganisms (GCM) 10K type strain sequencing project: providing services to taxonomists for standard genome sequencing and annotation.</title>
        <authorList>
            <consortium name="The Broad Institute Genomics Platform"/>
            <consortium name="The Broad Institute Genome Sequencing Center for Infectious Disease"/>
            <person name="Wu L."/>
            <person name="Ma J."/>
        </authorList>
    </citation>
    <scope>NUCLEOTIDE SEQUENCE [LARGE SCALE GENOMIC DNA]</scope>
    <source>
        <strain evidence="2">NBRC 111981</strain>
    </source>
</reference>
<evidence type="ECO:0000313" key="2">
    <source>
        <dbReference type="Proteomes" id="UP001156627"/>
    </source>
</evidence>
<name>A0ABQ5XE01_9GAMM</name>
<gene>
    <name evidence="1" type="ORF">GCM10007898_24290</name>
</gene>
<accession>A0ABQ5XE01</accession>
<keyword evidence="2" id="KW-1185">Reference proteome</keyword>
<protein>
    <recommendedName>
        <fullName evidence="3">Immunity protein Imm6</fullName>
    </recommendedName>
</protein>